<protein>
    <submittedName>
        <fullName evidence="1">Uncharacterized protein</fullName>
    </submittedName>
</protein>
<name>A0A1V0SB33_9VIRU</name>
<dbReference type="EMBL" id="KY684083">
    <property type="protein sequence ID" value="ARF08912.1"/>
    <property type="molecule type" value="Genomic_DNA"/>
</dbReference>
<sequence length="200" mass="23331">MIKLTDFDIYNPEQFEKELESLEKTFVLNKNFTKDLYFYLEYELIKRVNCSSYFKKLYSNIKNTTFKTIMEISLVSIVSNMFGVGVINTFYPPHKRNGYNDGFKDGSDYVAYQISNFTKKNIKSNDNKIDLLNYISNIQNTNHSSTTFWNSITGFIKYNLGSILFATGIAHIYSVNTLYDSDTEKLRECLIISKKIFSKK</sequence>
<gene>
    <name evidence="1" type="ORF">Catovirus_1_962</name>
</gene>
<evidence type="ECO:0000313" key="1">
    <source>
        <dbReference type="EMBL" id="ARF08912.1"/>
    </source>
</evidence>
<accession>A0A1V0SB33</accession>
<reference evidence="1" key="1">
    <citation type="journal article" date="2017" name="Science">
        <title>Giant viruses with an expanded complement of translation system components.</title>
        <authorList>
            <person name="Schulz F."/>
            <person name="Yutin N."/>
            <person name="Ivanova N.N."/>
            <person name="Ortega D.R."/>
            <person name="Lee T.K."/>
            <person name="Vierheilig J."/>
            <person name="Daims H."/>
            <person name="Horn M."/>
            <person name="Wagner M."/>
            <person name="Jensen G.J."/>
            <person name="Kyrpides N.C."/>
            <person name="Koonin E.V."/>
            <person name="Woyke T."/>
        </authorList>
    </citation>
    <scope>NUCLEOTIDE SEQUENCE</scope>
    <source>
        <strain evidence="1">CTV1</strain>
    </source>
</reference>
<organism evidence="1">
    <name type="scientific">Catovirus CTV1</name>
    <dbReference type="NCBI Taxonomy" id="1977631"/>
    <lineage>
        <taxon>Viruses</taxon>
        <taxon>Varidnaviria</taxon>
        <taxon>Bamfordvirae</taxon>
        <taxon>Nucleocytoviricota</taxon>
        <taxon>Megaviricetes</taxon>
        <taxon>Imitervirales</taxon>
        <taxon>Mimiviridae</taxon>
        <taxon>Klosneuvirinae</taxon>
        <taxon>Catovirus</taxon>
    </lineage>
</organism>
<proteinExistence type="predicted"/>